<proteinExistence type="predicted"/>
<evidence type="ECO:0000256" key="1">
    <source>
        <dbReference type="SAM" id="Phobius"/>
    </source>
</evidence>
<evidence type="ECO:0000313" key="2">
    <source>
        <dbReference type="EMBL" id="AHM76578.1"/>
    </source>
</evidence>
<dbReference type="KEGG" id="yel:LC20_06006"/>
<accession>A0A7U4K329</accession>
<protein>
    <submittedName>
        <fullName evidence="2">Uncharacterized protein</fullName>
    </submittedName>
</protein>
<dbReference type="EMBL" id="CP007449">
    <property type="protein sequence ID" value="AHM76578.1"/>
    <property type="molecule type" value="Genomic_DNA"/>
</dbReference>
<dbReference type="Proteomes" id="UP000230961">
    <property type="component" value="Plasmid p1_80K"/>
</dbReference>
<evidence type="ECO:0000313" key="3">
    <source>
        <dbReference type="Proteomes" id="UP000230961"/>
    </source>
</evidence>
<gene>
    <name evidence="2" type="ORF">LC20_06006</name>
</gene>
<geneLocation type="plasmid" evidence="3">
    <name>Plasmid1_80k</name>
</geneLocation>
<reference evidence="2 3" key="1">
    <citation type="submission" date="2017-11" db="EMBL/GenBank/DDBJ databases">
        <title>The complete genome sequence and comparative genome analysis of Yersinia enterocolitica strain LC20.</title>
        <authorList>
            <person name="Shi G."/>
            <person name="Su M."/>
            <person name="Liang J."/>
            <person name="Gu W."/>
            <person name="Xiao Y."/>
            <person name="Zhang Z."/>
            <person name="Qiu H."/>
            <person name="Duan R."/>
            <person name="Zhang Z."/>
            <person name="Li Y."/>
            <person name="Zhang X."/>
            <person name="Ling Y."/>
            <person name="Song L."/>
            <person name="Chen M."/>
            <person name="Zhao Y."/>
            <person name="Wu J."/>
            <person name="Jing H."/>
            <person name="Xiao J."/>
            <person name="Wang X."/>
        </authorList>
    </citation>
    <scope>NUCLEOTIDE SEQUENCE [LARGE SCALE GENOMIC DNA]</scope>
    <source>
        <strain evidence="2 3">LC20</strain>
        <plasmid evidence="3">Plasmid1_80k</plasmid>
    </source>
</reference>
<feature type="transmembrane region" description="Helical" evidence="1">
    <location>
        <begin position="236"/>
        <end position="255"/>
    </location>
</feature>
<name>A0A7U4K329_YEREN</name>
<keyword evidence="1" id="KW-0472">Membrane</keyword>
<keyword evidence="1" id="KW-1133">Transmembrane helix</keyword>
<sequence length="259" mass="30399">MNIQHYLKKFNNKKSPDSISFKYEEAINYDMYCIYITHPQTGEDYLFKGYENKKIQADKWNNEKSRFDIPIILEPSAFTPDSFSGTHYYKAHQLNFTSLKDIVWWKELLFKFSAIKINGSQSRAKYRYRLQRQTIKNRMQVLDSVIGLHLEQKELGPVPMPLIMNKVYSNLWIYHDDSQKMLKELRLNLNAFVSSGDLRKTDDNNYLPEGKALLTQEKYSDEQTKYTETTKIQQKMLFTAIASCIAAFASVWAAFMTKG</sequence>
<keyword evidence="1" id="KW-0812">Transmembrane</keyword>
<organism evidence="2 3">
    <name type="scientific">Yersinia enterocolitica LC20</name>
    <dbReference type="NCBI Taxonomy" id="1443113"/>
    <lineage>
        <taxon>Bacteria</taxon>
        <taxon>Pseudomonadati</taxon>
        <taxon>Pseudomonadota</taxon>
        <taxon>Gammaproteobacteria</taxon>
        <taxon>Enterobacterales</taxon>
        <taxon>Yersiniaceae</taxon>
        <taxon>Yersinia</taxon>
    </lineage>
</organism>
<dbReference type="AlphaFoldDB" id="A0A7U4K329"/>
<keyword evidence="2" id="KW-0614">Plasmid</keyword>